<keyword evidence="6 8" id="KW-0472">Membrane</keyword>
<dbReference type="GO" id="GO:0005794">
    <property type="term" value="C:Golgi apparatus"/>
    <property type="evidence" value="ECO:0007669"/>
    <property type="project" value="TreeGrafter"/>
</dbReference>
<accession>A0AAV4PQN5</accession>
<dbReference type="AlphaFoldDB" id="A0AAV4PQN5"/>
<dbReference type="GO" id="GO:0005769">
    <property type="term" value="C:early endosome"/>
    <property type="evidence" value="ECO:0007669"/>
    <property type="project" value="TreeGrafter"/>
</dbReference>
<sequence>MPNGCFNVLSCLKDTFVMLQPRNKRNRRFPLDFVLKDIIVRRDIVVTKPLDYKRNITSVGERIMEAGPGVNQSLYLLLLALIWKFTITIFTFGIKVPTGLFIPSLAMGAIMGRVVGVGMQQLALTYRDMWPFRAACTTNENCMAPGLYAMIGAAACLAGVTRMTVSLVVIMFELTGRVDYIVPLMATVVASKWVADAIEREGIYDAHIQLNHYPFLDNKHSFRYSTKAIDLVRSAEPYRELHRLSQRGMTLQDIEKTLKRTSHNGFPITISKDIPYLIGFVLRRDLCLAIVQQANKVLWIEPIYHPTKNGGGLKAPDEADRS</sequence>
<dbReference type="PANTHER" id="PTHR45711:SF6">
    <property type="entry name" value="CHLORIDE CHANNEL PROTEIN"/>
    <property type="match status" value="1"/>
</dbReference>
<keyword evidence="3 8" id="KW-0812">Transmembrane</keyword>
<dbReference type="Gene3D" id="3.10.580.20">
    <property type="match status" value="1"/>
</dbReference>
<evidence type="ECO:0008006" key="11">
    <source>
        <dbReference type="Google" id="ProtNLM"/>
    </source>
</evidence>
<comment type="subcellular location">
    <subcellularLocation>
        <location evidence="1">Membrane</location>
        <topology evidence="1">Multi-pass membrane protein</topology>
    </subcellularLocation>
</comment>
<dbReference type="GO" id="GO:0008021">
    <property type="term" value="C:synaptic vesicle"/>
    <property type="evidence" value="ECO:0007669"/>
    <property type="project" value="TreeGrafter"/>
</dbReference>
<evidence type="ECO:0000256" key="4">
    <source>
        <dbReference type="ARBA" id="ARBA00022989"/>
    </source>
</evidence>
<comment type="caution">
    <text evidence="9">The sequence shown here is derived from an EMBL/GenBank/DDBJ whole genome shotgun (WGS) entry which is preliminary data.</text>
</comment>
<dbReference type="SUPFAM" id="SSF54631">
    <property type="entry name" value="CBS-domain pair"/>
    <property type="match status" value="1"/>
</dbReference>
<dbReference type="InterPro" id="IPR001807">
    <property type="entry name" value="ClC"/>
</dbReference>
<dbReference type="GO" id="GO:0005247">
    <property type="term" value="F:voltage-gated chloride channel activity"/>
    <property type="evidence" value="ECO:0007669"/>
    <property type="project" value="TreeGrafter"/>
</dbReference>
<dbReference type="GO" id="GO:0005886">
    <property type="term" value="C:plasma membrane"/>
    <property type="evidence" value="ECO:0007669"/>
    <property type="project" value="TreeGrafter"/>
</dbReference>
<protein>
    <recommendedName>
        <fullName evidence="11">Chloride channel protein</fullName>
    </recommendedName>
</protein>
<evidence type="ECO:0000256" key="1">
    <source>
        <dbReference type="ARBA" id="ARBA00004141"/>
    </source>
</evidence>
<evidence type="ECO:0000256" key="6">
    <source>
        <dbReference type="ARBA" id="ARBA00023136"/>
    </source>
</evidence>
<keyword evidence="2" id="KW-0813">Transport</keyword>
<dbReference type="PRINTS" id="PR00762">
    <property type="entry name" value="CLCHANNEL"/>
</dbReference>
<name>A0AAV4PQN5_9ARAC</name>
<feature type="transmembrane region" description="Helical" evidence="8">
    <location>
        <begin position="74"/>
        <end position="94"/>
    </location>
</feature>
<keyword evidence="10" id="KW-1185">Reference proteome</keyword>
<dbReference type="EMBL" id="BPLQ01003044">
    <property type="protein sequence ID" value="GIX97512.1"/>
    <property type="molecule type" value="Genomic_DNA"/>
</dbReference>
<dbReference type="PANTHER" id="PTHR45711">
    <property type="entry name" value="CHLORIDE CHANNEL PROTEIN"/>
    <property type="match status" value="1"/>
</dbReference>
<dbReference type="SUPFAM" id="SSF81340">
    <property type="entry name" value="Clc chloride channel"/>
    <property type="match status" value="1"/>
</dbReference>
<dbReference type="InterPro" id="IPR046342">
    <property type="entry name" value="CBS_dom_sf"/>
</dbReference>
<dbReference type="Pfam" id="PF00654">
    <property type="entry name" value="Voltage_CLC"/>
    <property type="match status" value="1"/>
</dbReference>
<evidence type="ECO:0000256" key="2">
    <source>
        <dbReference type="ARBA" id="ARBA00022448"/>
    </source>
</evidence>
<evidence type="ECO:0000256" key="8">
    <source>
        <dbReference type="SAM" id="Phobius"/>
    </source>
</evidence>
<evidence type="ECO:0000313" key="9">
    <source>
        <dbReference type="EMBL" id="GIX97512.1"/>
    </source>
</evidence>
<dbReference type="Gene3D" id="1.10.3080.10">
    <property type="entry name" value="Clc chloride channel"/>
    <property type="match status" value="1"/>
</dbReference>
<feature type="transmembrane region" description="Helical" evidence="8">
    <location>
        <begin position="100"/>
        <end position="126"/>
    </location>
</feature>
<organism evidence="9 10">
    <name type="scientific">Caerostris darwini</name>
    <dbReference type="NCBI Taxonomy" id="1538125"/>
    <lineage>
        <taxon>Eukaryota</taxon>
        <taxon>Metazoa</taxon>
        <taxon>Ecdysozoa</taxon>
        <taxon>Arthropoda</taxon>
        <taxon>Chelicerata</taxon>
        <taxon>Arachnida</taxon>
        <taxon>Araneae</taxon>
        <taxon>Araneomorphae</taxon>
        <taxon>Entelegynae</taxon>
        <taxon>Araneoidea</taxon>
        <taxon>Araneidae</taxon>
        <taxon>Caerostris</taxon>
    </lineage>
</organism>
<keyword evidence="7" id="KW-0868">Chloride</keyword>
<keyword evidence="5" id="KW-0406">Ion transport</keyword>
<evidence type="ECO:0000256" key="3">
    <source>
        <dbReference type="ARBA" id="ARBA00022692"/>
    </source>
</evidence>
<reference evidence="9 10" key="1">
    <citation type="submission" date="2021-06" db="EMBL/GenBank/DDBJ databases">
        <title>Caerostris darwini draft genome.</title>
        <authorList>
            <person name="Kono N."/>
            <person name="Arakawa K."/>
        </authorList>
    </citation>
    <scope>NUCLEOTIDE SEQUENCE [LARGE SCALE GENOMIC DNA]</scope>
</reference>
<dbReference type="Proteomes" id="UP001054837">
    <property type="component" value="Unassembled WGS sequence"/>
</dbReference>
<proteinExistence type="predicted"/>
<gene>
    <name evidence="9" type="primary">CLCN5</name>
    <name evidence="9" type="ORF">CDAR_517461</name>
</gene>
<evidence type="ECO:0000256" key="7">
    <source>
        <dbReference type="ARBA" id="ARBA00023214"/>
    </source>
</evidence>
<keyword evidence="4 8" id="KW-1133">Transmembrane helix</keyword>
<evidence type="ECO:0000256" key="5">
    <source>
        <dbReference type="ARBA" id="ARBA00023065"/>
    </source>
</evidence>
<feature type="transmembrane region" description="Helical" evidence="8">
    <location>
        <begin position="147"/>
        <end position="172"/>
    </location>
</feature>
<evidence type="ECO:0000313" key="10">
    <source>
        <dbReference type="Proteomes" id="UP001054837"/>
    </source>
</evidence>
<dbReference type="InterPro" id="IPR014743">
    <property type="entry name" value="Cl-channel_core"/>
</dbReference>